<evidence type="ECO:0000256" key="4">
    <source>
        <dbReference type="ARBA" id="ARBA00022692"/>
    </source>
</evidence>
<organism evidence="9">
    <name type="scientific">freshwater metagenome</name>
    <dbReference type="NCBI Taxonomy" id="449393"/>
    <lineage>
        <taxon>unclassified sequences</taxon>
        <taxon>metagenomes</taxon>
        <taxon>ecological metagenomes</taxon>
    </lineage>
</organism>
<feature type="transmembrane region" description="Helical" evidence="7">
    <location>
        <begin position="40"/>
        <end position="58"/>
    </location>
</feature>
<name>A0A6J6RRN7_9ZZZZ</name>
<sequence>MPRLVWVLAAARFVSSASSFLMLFLTLYLTGPRDLAVPTAGLLAGSYGVGMLVGNLTGGRWGDRFGHGRVVLLAGTVTGLGVTSIPWLPIAALVPALPLLAYVGAAGGVSVGALSALAVARGDRRTSVAIGRAASNAGFVLGPPLAALIVAQSWTALFVVEGLMMLAVRLVLQPMLPASPPVRPEPEGPAPESMWAALRADRALTWLLPAVVVVDIVYRQLYTTLPLHLRDEGQPVALYTAVIAIGSGLILLLELPVALRLREVSSYSVIAVGYALVGVGFALFALPVAAASVVVAMVVLTAGEILYKTTATAHVLDAAPDHLVGQYQGLYTGAATSGTMLAAPIGTAIYASAPDLLWPLCGVAALGAAAVVSRSGRRTPAATR</sequence>
<dbReference type="Pfam" id="PF07690">
    <property type="entry name" value="MFS_1"/>
    <property type="match status" value="1"/>
</dbReference>
<evidence type="ECO:0000256" key="3">
    <source>
        <dbReference type="ARBA" id="ARBA00022475"/>
    </source>
</evidence>
<reference evidence="9" key="1">
    <citation type="submission" date="2020-05" db="EMBL/GenBank/DDBJ databases">
        <authorList>
            <person name="Chiriac C."/>
            <person name="Salcher M."/>
            <person name="Ghai R."/>
            <person name="Kavagutti S V."/>
        </authorList>
    </citation>
    <scope>NUCLEOTIDE SEQUENCE</scope>
</reference>
<dbReference type="SUPFAM" id="SSF103473">
    <property type="entry name" value="MFS general substrate transporter"/>
    <property type="match status" value="1"/>
</dbReference>
<keyword evidence="4 7" id="KW-0812">Transmembrane</keyword>
<dbReference type="PANTHER" id="PTHR23517:SF2">
    <property type="entry name" value="MULTIDRUG RESISTANCE PROTEIN MDTH"/>
    <property type="match status" value="1"/>
</dbReference>
<evidence type="ECO:0000256" key="1">
    <source>
        <dbReference type="ARBA" id="ARBA00004651"/>
    </source>
</evidence>
<evidence type="ECO:0000256" key="7">
    <source>
        <dbReference type="SAM" id="Phobius"/>
    </source>
</evidence>
<evidence type="ECO:0000256" key="2">
    <source>
        <dbReference type="ARBA" id="ARBA00022448"/>
    </source>
</evidence>
<keyword evidence="3" id="KW-1003">Cell membrane</keyword>
<feature type="transmembrane region" description="Helical" evidence="7">
    <location>
        <begin position="70"/>
        <end position="93"/>
    </location>
</feature>
<evidence type="ECO:0000313" key="9">
    <source>
        <dbReference type="EMBL" id="CAB4725076.1"/>
    </source>
</evidence>
<evidence type="ECO:0000256" key="5">
    <source>
        <dbReference type="ARBA" id="ARBA00022989"/>
    </source>
</evidence>
<dbReference type="AlphaFoldDB" id="A0A6J6RRN7"/>
<feature type="domain" description="Major facilitator superfamily (MFS) profile" evidence="8">
    <location>
        <begin position="4"/>
        <end position="379"/>
    </location>
</feature>
<comment type="subcellular location">
    <subcellularLocation>
        <location evidence="1">Cell membrane</location>
        <topology evidence="1">Multi-pass membrane protein</topology>
    </subcellularLocation>
</comment>
<protein>
    <submittedName>
        <fullName evidence="9">Unannotated protein</fullName>
    </submittedName>
</protein>
<dbReference type="GO" id="GO:0005886">
    <property type="term" value="C:plasma membrane"/>
    <property type="evidence" value="ECO:0007669"/>
    <property type="project" value="UniProtKB-SubCell"/>
</dbReference>
<dbReference type="GO" id="GO:0022857">
    <property type="term" value="F:transmembrane transporter activity"/>
    <property type="evidence" value="ECO:0007669"/>
    <property type="project" value="InterPro"/>
</dbReference>
<evidence type="ECO:0000256" key="6">
    <source>
        <dbReference type="ARBA" id="ARBA00023136"/>
    </source>
</evidence>
<keyword evidence="2" id="KW-0813">Transport</keyword>
<dbReference type="InterPro" id="IPR011701">
    <property type="entry name" value="MFS"/>
</dbReference>
<feature type="transmembrane region" description="Helical" evidence="7">
    <location>
        <begin position="271"/>
        <end position="300"/>
    </location>
</feature>
<dbReference type="PANTHER" id="PTHR23517">
    <property type="entry name" value="RESISTANCE PROTEIN MDTM, PUTATIVE-RELATED-RELATED"/>
    <property type="match status" value="1"/>
</dbReference>
<dbReference type="InterPro" id="IPR020846">
    <property type="entry name" value="MFS_dom"/>
</dbReference>
<dbReference type="EMBL" id="CAEZXR010000317">
    <property type="protein sequence ID" value="CAB4725076.1"/>
    <property type="molecule type" value="Genomic_DNA"/>
</dbReference>
<dbReference type="InterPro" id="IPR050171">
    <property type="entry name" value="MFS_Transporters"/>
</dbReference>
<feature type="transmembrane region" description="Helical" evidence="7">
    <location>
        <begin position="356"/>
        <end position="374"/>
    </location>
</feature>
<feature type="transmembrane region" description="Helical" evidence="7">
    <location>
        <begin position="129"/>
        <end position="148"/>
    </location>
</feature>
<gene>
    <name evidence="9" type="ORF">UFOPK2579_02242</name>
</gene>
<keyword evidence="6 7" id="KW-0472">Membrane</keyword>
<accession>A0A6J6RRN7</accession>
<dbReference type="PROSITE" id="PS50850">
    <property type="entry name" value="MFS"/>
    <property type="match status" value="1"/>
</dbReference>
<proteinExistence type="predicted"/>
<dbReference type="InterPro" id="IPR036259">
    <property type="entry name" value="MFS_trans_sf"/>
</dbReference>
<keyword evidence="5 7" id="KW-1133">Transmembrane helix</keyword>
<feature type="transmembrane region" description="Helical" evidence="7">
    <location>
        <begin position="236"/>
        <end position="259"/>
    </location>
</feature>
<evidence type="ECO:0000259" key="8">
    <source>
        <dbReference type="PROSITE" id="PS50850"/>
    </source>
</evidence>
<dbReference type="Gene3D" id="1.20.1250.20">
    <property type="entry name" value="MFS general substrate transporter like domains"/>
    <property type="match status" value="1"/>
</dbReference>
<feature type="transmembrane region" description="Helical" evidence="7">
    <location>
        <begin position="99"/>
        <end position="120"/>
    </location>
</feature>